<evidence type="ECO:0000259" key="6">
    <source>
        <dbReference type="SMART" id="SM00244"/>
    </source>
</evidence>
<gene>
    <name evidence="7" type="ORF">METZ01_LOCUS231556</name>
</gene>
<evidence type="ECO:0000256" key="1">
    <source>
        <dbReference type="ARBA" id="ARBA00004370"/>
    </source>
</evidence>
<dbReference type="CDD" id="cd03405">
    <property type="entry name" value="SPFH_HflC"/>
    <property type="match status" value="1"/>
</dbReference>
<comment type="subcellular location">
    <subcellularLocation>
        <location evidence="1">Membrane</location>
    </subcellularLocation>
</comment>
<dbReference type="InterPro" id="IPR036013">
    <property type="entry name" value="Band_7/SPFH_dom_sf"/>
</dbReference>
<dbReference type="InterPro" id="IPR010200">
    <property type="entry name" value="HflC"/>
</dbReference>
<dbReference type="Gene3D" id="3.30.479.30">
    <property type="entry name" value="Band 7 domain"/>
    <property type="match status" value="1"/>
</dbReference>
<reference evidence="7" key="1">
    <citation type="submission" date="2018-05" db="EMBL/GenBank/DDBJ databases">
        <authorList>
            <person name="Lanie J.A."/>
            <person name="Ng W.-L."/>
            <person name="Kazmierczak K.M."/>
            <person name="Andrzejewski T.M."/>
            <person name="Davidsen T.M."/>
            <person name="Wayne K.J."/>
            <person name="Tettelin H."/>
            <person name="Glass J.I."/>
            <person name="Rusch D."/>
            <person name="Podicherti R."/>
            <person name="Tsui H.-C.T."/>
            <person name="Winkler M.E."/>
        </authorList>
    </citation>
    <scope>NUCLEOTIDE SEQUENCE</scope>
</reference>
<comment type="similarity">
    <text evidence="2">Belongs to the band 7/mec-2 family. HflC subfamily.</text>
</comment>
<organism evidence="7">
    <name type="scientific">marine metagenome</name>
    <dbReference type="NCBI Taxonomy" id="408172"/>
    <lineage>
        <taxon>unclassified sequences</taxon>
        <taxon>metagenomes</taxon>
        <taxon>ecological metagenomes</taxon>
    </lineage>
</organism>
<proteinExistence type="inferred from homology"/>
<dbReference type="AlphaFoldDB" id="A0A382GUZ2"/>
<keyword evidence="3" id="KW-0812">Transmembrane</keyword>
<dbReference type="SMART" id="SM00244">
    <property type="entry name" value="PHB"/>
    <property type="match status" value="1"/>
</dbReference>
<evidence type="ECO:0000256" key="3">
    <source>
        <dbReference type="ARBA" id="ARBA00022692"/>
    </source>
</evidence>
<keyword evidence="4" id="KW-1133">Transmembrane helix</keyword>
<keyword evidence="5" id="KW-0472">Membrane</keyword>
<dbReference type="PANTHER" id="PTHR42911">
    <property type="entry name" value="MODULATOR OF FTSH PROTEASE HFLC"/>
    <property type="match status" value="1"/>
</dbReference>
<evidence type="ECO:0000256" key="4">
    <source>
        <dbReference type="ARBA" id="ARBA00022989"/>
    </source>
</evidence>
<evidence type="ECO:0000256" key="2">
    <source>
        <dbReference type="ARBA" id="ARBA00007862"/>
    </source>
</evidence>
<dbReference type="SUPFAM" id="SSF117892">
    <property type="entry name" value="Band 7/SPFH domain"/>
    <property type="match status" value="1"/>
</dbReference>
<dbReference type="InterPro" id="IPR001107">
    <property type="entry name" value="Band_7"/>
</dbReference>
<dbReference type="NCBIfam" id="TIGR01932">
    <property type="entry name" value="hflC"/>
    <property type="match status" value="1"/>
</dbReference>
<accession>A0A382GUZ2</accession>
<dbReference type="GO" id="GO:0016020">
    <property type="term" value="C:membrane"/>
    <property type="evidence" value="ECO:0007669"/>
    <property type="project" value="UniProtKB-SubCell"/>
</dbReference>
<name>A0A382GUZ2_9ZZZZ</name>
<evidence type="ECO:0000313" key="7">
    <source>
        <dbReference type="EMBL" id="SVB78702.1"/>
    </source>
</evidence>
<dbReference type="EMBL" id="UINC01057492">
    <property type="protein sequence ID" value="SVB78702.1"/>
    <property type="molecule type" value="Genomic_DNA"/>
</dbReference>
<protein>
    <recommendedName>
        <fullName evidence="6">Band 7 domain-containing protein</fullName>
    </recommendedName>
</protein>
<sequence>VILGILAYSSVFSVHETRQALVLQFGNPIKTVQDSGLNFKTPFVQNVKFMEKRILDFDAPPVEAVAADKKRIVVDAYARFRISQPLKFYQTVNNEVTARNRLAPIINSSMRNVIGRVKLEVLLSAKRDELMQEIRRLVNDEATKLGIEIVDVRIKRADLPEANSQAVYELMRAERKRIATEIRAEGAERSQKITATADRERVVLLAVAQKQSEITRGEGDAQRNNVFANAFKKDPEFFGFYRSLQAYRTALQSGDTTMVLSPNSDFFNYFGNSFGRASKKAN</sequence>
<feature type="non-terminal residue" evidence="7">
    <location>
        <position position="1"/>
    </location>
</feature>
<dbReference type="PANTHER" id="PTHR42911:SF1">
    <property type="entry name" value="MODULATOR OF FTSH PROTEASE HFLC"/>
    <property type="match status" value="1"/>
</dbReference>
<feature type="domain" description="Band 7" evidence="6">
    <location>
        <begin position="9"/>
        <end position="171"/>
    </location>
</feature>
<dbReference type="PIRSF" id="PIRSF005651">
    <property type="entry name" value="HflC"/>
    <property type="match status" value="1"/>
</dbReference>
<dbReference type="Pfam" id="PF01145">
    <property type="entry name" value="Band_7"/>
    <property type="match status" value="1"/>
</dbReference>
<evidence type="ECO:0000256" key="5">
    <source>
        <dbReference type="ARBA" id="ARBA00023136"/>
    </source>
</evidence>